<dbReference type="OrthoDB" id="3257095at2759"/>
<dbReference type="AlphaFoldDB" id="A0A5N6SEN8"/>
<feature type="transmembrane region" description="Helical" evidence="6">
    <location>
        <begin position="332"/>
        <end position="352"/>
    </location>
</feature>
<keyword evidence="5 6" id="KW-0472">Membrane</keyword>
<dbReference type="GO" id="GO:0022857">
    <property type="term" value="F:transmembrane transporter activity"/>
    <property type="evidence" value="ECO:0007669"/>
    <property type="project" value="InterPro"/>
</dbReference>
<dbReference type="Proteomes" id="UP000325672">
    <property type="component" value="Unassembled WGS sequence"/>
</dbReference>
<keyword evidence="2" id="KW-0813">Transport</keyword>
<feature type="transmembrane region" description="Helical" evidence="6">
    <location>
        <begin position="44"/>
        <end position="61"/>
    </location>
</feature>
<sequence length="531" mass="57862">MDKQQYECEDRIPLPELGQHAHSHHVNDNRDLARVGKLPSLQRRFGFLSILGFSCTVLATWEGVLSTFVLPLKNGGSAGAVYTYLFVWFSTLCTLATLSELVSMAPTSGGQYHWVAILAPRWCHKFLSFITAWLVILGWLGAFASGVYMASSQIMGFVTITHTAFQPQPYQVMLLYWAYVAFAMFINVGTGSLLPKFEGFVLILHIAGFFVILIPLSYLGDHVSANEVFGSFNNEGGWPSLGLSLFVGMLGSNFAFTGCDAAIHMTEETRNATVIIPRSIMMSIILNGSLGFGILLVTLFNLQNVDHVLNSPTGYPYIQIFLNATGSIPGSIAMASIVPISGVATASGNLAAASRMVWSFSRDRGTPWWILLSKVNSRRIPFYSITAIVVAALLLSLIILWSEAVLNAVVSLTVSSLFSSYLIAAGLLLYHRLTGRIRHCGDTVLVVNTTGAPLSWGPFHIPRKWGIATNAFTVCYLTIAVIFSFWPSDVHVNASSMNWAIAPTGGTILFGILYYITHAKGTFTGPVVEVC</sequence>
<accession>A0A5N6SEN8</accession>
<reference evidence="7 8" key="1">
    <citation type="submission" date="2019-04" db="EMBL/GenBank/DDBJ databases">
        <title>Friends and foes A comparative genomics study of 23 Aspergillus species from section Flavi.</title>
        <authorList>
            <consortium name="DOE Joint Genome Institute"/>
            <person name="Kjaerbolling I."/>
            <person name="Vesth T."/>
            <person name="Frisvad J.C."/>
            <person name="Nybo J.L."/>
            <person name="Theobald S."/>
            <person name="Kildgaard S."/>
            <person name="Isbrandt T."/>
            <person name="Kuo A."/>
            <person name="Sato A."/>
            <person name="Lyhne E.K."/>
            <person name="Kogle M.E."/>
            <person name="Wiebenga A."/>
            <person name="Kun R.S."/>
            <person name="Lubbers R.J."/>
            <person name="Makela M.R."/>
            <person name="Barry K."/>
            <person name="Chovatia M."/>
            <person name="Clum A."/>
            <person name="Daum C."/>
            <person name="Haridas S."/>
            <person name="He G."/>
            <person name="LaButti K."/>
            <person name="Lipzen A."/>
            <person name="Mondo S."/>
            <person name="Riley R."/>
            <person name="Salamov A."/>
            <person name="Simmons B.A."/>
            <person name="Magnuson J.K."/>
            <person name="Henrissat B."/>
            <person name="Mortensen U.H."/>
            <person name="Larsen T.O."/>
            <person name="Devries R.P."/>
            <person name="Grigoriev I.V."/>
            <person name="Machida M."/>
            <person name="Baker S.E."/>
            <person name="Andersen M.R."/>
        </authorList>
    </citation>
    <scope>NUCLEOTIDE SEQUENCE [LARGE SCALE GENOMIC DNA]</scope>
    <source>
        <strain evidence="7 8">CBS 117625</strain>
    </source>
</reference>
<feature type="transmembrane region" description="Helical" evidence="6">
    <location>
        <begin position="81"/>
        <end position="105"/>
    </location>
</feature>
<dbReference type="RefSeq" id="XP_031908214.1">
    <property type="nucleotide sequence ID" value="XM_032056068.1"/>
</dbReference>
<feature type="transmembrane region" description="Helical" evidence="6">
    <location>
        <begin position="200"/>
        <end position="220"/>
    </location>
</feature>
<dbReference type="EMBL" id="ML743639">
    <property type="protein sequence ID" value="KAE8132151.1"/>
    <property type="molecule type" value="Genomic_DNA"/>
</dbReference>
<evidence type="ECO:0000256" key="3">
    <source>
        <dbReference type="ARBA" id="ARBA00022692"/>
    </source>
</evidence>
<dbReference type="Gene3D" id="1.20.1740.10">
    <property type="entry name" value="Amino acid/polyamine transporter I"/>
    <property type="match status" value="1"/>
</dbReference>
<keyword evidence="3 6" id="KW-0812">Transmembrane</keyword>
<protein>
    <submittedName>
        <fullName evidence="7">Amino acid/polyamine transporter I</fullName>
    </submittedName>
</protein>
<evidence type="ECO:0000256" key="4">
    <source>
        <dbReference type="ARBA" id="ARBA00022989"/>
    </source>
</evidence>
<evidence type="ECO:0000256" key="2">
    <source>
        <dbReference type="ARBA" id="ARBA00022448"/>
    </source>
</evidence>
<comment type="subcellular location">
    <subcellularLocation>
        <location evidence="1">Membrane</location>
        <topology evidence="1">Multi-pass membrane protein</topology>
    </subcellularLocation>
</comment>
<proteinExistence type="predicted"/>
<feature type="transmembrane region" description="Helical" evidence="6">
    <location>
        <begin position="170"/>
        <end position="188"/>
    </location>
</feature>
<dbReference type="GO" id="GO:0016020">
    <property type="term" value="C:membrane"/>
    <property type="evidence" value="ECO:0007669"/>
    <property type="project" value="UniProtKB-SubCell"/>
</dbReference>
<name>A0A5N6SEN8_ASPPS</name>
<dbReference type="InterPro" id="IPR002293">
    <property type="entry name" value="AA/rel_permease1"/>
</dbReference>
<feature type="transmembrane region" description="Helical" evidence="6">
    <location>
        <begin position="126"/>
        <end position="150"/>
    </location>
</feature>
<feature type="transmembrane region" description="Helical" evidence="6">
    <location>
        <begin position="380"/>
        <end position="402"/>
    </location>
</feature>
<evidence type="ECO:0000256" key="1">
    <source>
        <dbReference type="ARBA" id="ARBA00004141"/>
    </source>
</evidence>
<gene>
    <name evidence="7" type="ORF">BDV38DRAFT_262095</name>
</gene>
<feature type="transmembrane region" description="Helical" evidence="6">
    <location>
        <begin position="408"/>
        <end position="430"/>
    </location>
</feature>
<evidence type="ECO:0000256" key="5">
    <source>
        <dbReference type="ARBA" id="ARBA00023136"/>
    </source>
</evidence>
<evidence type="ECO:0000256" key="6">
    <source>
        <dbReference type="SAM" id="Phobius"/>
    </source>
</evidence>
<feature type="transmembrane region" description="Helical" evidence="6">
    <location>
        <begin position="240"/>
        <end position="263"/>
    </location>
</feature>
<dbReference type="PANTHER" id="PTHR45649:SF1">
    <property type="entry name" value="TRANSPORTER, PUTATIVE (EUROFUNG)-RELATED"/>
    <property type="match status" value="1"/>
</dbReference>
<evidence type="ECO:0000313" key="7">
    <source>
        <dbReference type="EMBL" id="KAE8132151.1"/>
    </source>
</evidence>
<keyword evidence="8" id="KW-1185">Reference proteome</keyword>
<evidence type="ECO:0000313" key="8">
    <source>
        <dbReference type="Proteomes" id="UP000325672"/>
    </source>
</evidence>
<feature type="transmembrane region" description="Helical" evidence="6">
    <location>
        <begin position="465"/>
        <end position="486"/>
    </location>
</feature>
<dbReference type="PANTHER" id="PTHR45649">
    <property type="entry name" value="AMINO-ACID PERMEASE BAT1"/>
    <property type="match status" value="1"/>
</dbReference>
<dbReference type="GeneID" id="43640278"/>
<feature type="transmembrane region" description="Helical" evidence="6">
    <location>
        <begin position="498"/>
        <end position="516"/>
    </location>
</feature>
<keyword evidence="4 6" id="KW-1133">Transmembrane helix</keyword>
<dbReference type="Pfam" id="PF13520">
    <property type="entry name" value="AA_permease_2"/>
    <property type="match status" value="1"/>
</dbReference>
<feature type="transmembrane region" description="Helical" evidence="6">
    <location>
        <begin position="284"/>
        <end position="302"/>
    </location>
</feature>
<organism evidence="7 8">
    <name type="scientific">Aspergillus pseudotamarii</name>
    <dbReference type="NCBI Taxonomy" id="132259"/>
    <lineage>
        <taxon>Eukaryota</taxon>
        <taxon>Fungi</taxon>
        <taxon>Dikarya</taxon>
        <taxon>Ascomycota</taxon>
        <taxon>Pezizomycotina</taxon>
        <taxon>Eurotiomycetes</taxon>
        <taxon>Eurotiomycetidae</taxon>
        <taxon>Eurotiales</taxon>
        <taxon>Aspergillaceae</taxon>
        <taxon>Aspergillus</taxon>
        <taxon>Aspergillus subgen. Circumdati</taxon>
    </lineage>
</organism>